<dbReference type="Pfam" id="PF01541">
    <property type="entry name" value="GIY-YIG"/>
    <property type="match status" value="1"/>
</dbReference>
<dbReference type="SUPFAM" id="SSF82771">
    <property type="entry name" value="GIY-YIG endonuclease"/>
    <property type="match status" value="1"/>
</dbReference>
<evidence type="ECO:0000313" key="3">
    <source>
        <dbReference type="EMBL" id="PZA11226.1"/>
    </source>
</evidence>
<dbReference type="OrthoDB" id="287318at2"/>
<dbReference type="Proteomes" id="UP000248134">
    <property type="component" value="Unassembled WGS sequence"/>
</dbReference>
<dbReference type="AlphaFoldDB" id="A0A323UJW5"/>
<dbReference type="InterPro" id="IPR000305">
    <property type="entry name" value="GIY-YIG_endonuc"/>
</dbReference>
<sequence length="99" mass="11865">MPRQFYVYILASRIGGTIYVGVTNDLVRRVAEHKSKEVEGFTLRYGVDRLVYFEVFDDIENAIRREKRLKKWPREWKVRLIEQHNPDWNDLYPEIAGPP</sequence>
<accession>A0A323UJW5</accession>
<comment type="caution">
    <text evidence="3">The sequence shown here is derived from an EMBL/GenBank/DDBJ whole genome shotgun (WGS) entry which is preliminary data.</text>
</comment>
<feature type="domain" description="GIY-YIG" evidence="2">
    <location>
        <begin position="3"/>
        <end position="79"/>
    </location>
</feature>
<organism evidence="3 4">
    <name type="scientific">Rhodopseudomonas palustris</name>
    <dbReference type="NCBI Taxonomy" id="1076"/>
    <lineage>
        <taxon>Bacteria</taxon>
        <taxon>Pseudomonadati</taxon>
        <taxon>Pseudomonadota</taxon>
        <taxon>Alphaproteobacteria</taxon>
        <taxon>Hyphomicrobiales</taxon>
        <taxon>Nitrobacteraceae</taxon>
        <taxon>Rhodopseudomonas</taxon>
    </lineage>
</organism>
<dbReference type="PROSITE" id="PS50164">
    <property type="entry name" value="GIY_YIG"/>
    <property type="match status" value="1"/>
</dbReference>
<proteinExistence type="inferred from homology"/>
<dbReference type="SMART" id="SM00465">
    <property type="entry name" value="GIYc"/>
    <property type="match status" value="1"/>
</dbReference>
<gene>
    <name evidence="3" type="ORF">DNX69_18160</name>
</gene>
<dbReference type="PANTHER" id="PTHR34477:SF5">
    <property type="entry name" value="BSL5627 PROTEIN"/>
    <property type="match status" value="1"/>
</dbReference>
<dbReference type="EMBL" id="QKQS01000023">
    <property type="protein sequence ID" value="PZA11226.1"/>
    <property type="molecule type" value="Genomic_DNA"/>
</dbReference>
<dbReference type="Gene3D" id="3.40.1440.10">
    <property type="entry name" value="GIY-YIG endonuclease"/>
    <property type="match status" value="1"/>
</dbReference>
<comment type="similarity">
    <text evidence="1">Belongs to the UPF0213 family.</text>
</comment>
<evidence type="ECO:0000259" key="2">
    <source>
        <dbReference type="PROSITE" id="PS50164"/>
    </source>
</evidence>
<reference evidence="3 4" key="1">
    <citation type="submission" date="2018-06" db="EMBL/GenBank/DDBJ databases">
        <title>Draft Whole-Genome Sequence of the purple photosynthetic bacterium Rhodospeudomonas palustris XCP.</title>
        <authorList>
            <person name="Rayyan A."/>
            <person name="Meyer T.E."/>
            <person name="Kyndt J.A."/>
        </authorList>
    </citation>
    <scope>NUCLEOTIDE SEQUENCE [LARGE SCALE GENOMIC DNA]</scope>
    <source>
        <strain evidence="3 4">XCP</strain>
    </source>
</reference>
<dbReference type="InterPro" id="IPR050190">
    <property type="entry name" value="UPF0213_domain"/>
</dbReference>
<evidence type="ECO:0000256" key="1">
    <source>
        <dbReference type="ARBA" id="ARBA00007435"/>
    </source>
</evidence>
<dbReference type="InterPro" id="IPR035901">
    <property type="entry name" value="GIY-YIG_endonuc_sf"/>
</dbReference>
<evidence type="ECO:0000313" key="4">
    <source>
        <dbReference type="Proteomes" id="UP000248134"/>
    </source>
</evidence>
<dbReference type="PANTHER" id="PTHR34477">
    <property type="entry name" value="UPF0213 PROTEIN YHBQ"/>
    <property type="match status" value="1"/>
</dbReference>
<dbReference type="RefSeq" id="WP_110787314.1">
    <property type="nucleotide sequence ID" value="NZ_QKQS01000023.1"/>
</dbReference>
<protein>
    <submittedName>
        <fullName evidence="3">GIY-YIG nuclease family protein</fullName>
    </submittedName>
</protein>
<name>A0A323UJW5_RHOPL</name>
<dbReference type="CDD" id="cd10448">
    <property type="entry name" value="GIY-YIG_unchar_3"/>
    <property type="match status" value="1"/>
</dbReference>